<evidence type="ECO:0000256" key="1">
    <source>
        <dbReference type="ARBA" id="ARBA00004141"/>
    </source>
</evidence>
<dbReference type="Proteomes" id="UP000184452">
    <property type="component" value="Unassembled WGS sequence"/>
</dbReference>
<keyword evidence="2 5" id="KW-0812">Transmembrane</keyword>
<feature type="transmembrane region" description="Helical" evidence="5">
    <location>
        <begin position="114"/>
        <end position="139"/>
    </location>
</feature>
<reference evidence="7 8" key="1">
    <citation type="submission" date="2016-11" db="EMBL/GenBank/DDBJ databases">
        <authorList>
            <person name="Jaros S."/>
            <person name="Januszkiewicz K."/>
            <person name="Wedrychowicz H."/>
        </authorList>
    </citation>
    <scope>NUCLEOTIDE SEQUENCE [LARGE SCALE GENOMIC DNA]</scope>
    <source>
        <strain evidence="7 8">CGMCC 4.5723</strain>
    </source>
</reference>
<evidence type="ECO:0000256" key="3">
    <source>
        <dbReference type="ARBA" id="ARBA00022989"/>
    </source>
</evidence>
<evidence type="ECO:0000256" key="5">
    <source>
        <dbReference type="SAM" id="Phobius"/>
    </source>
</evidence>
<evidence type="ECO:0000313" key="8">
    <source>
        <dbReference type="Proteomes" id="UP000184452"/>
    </source>
</evidence>
<name>A0A1M6N4H1_9ACTN</name>
<feature type="transmembrane region" description="Helical" evidence="5">
    <location>
        <begin position="182"/>
        <end position="204"/>
    </location>
</feature>
<feature type="domain" description="ABC-2 type transporter transmembrane" evidence="6">
    <location>
        <begin position="73"/>
        <end position="271"/>
    </location>
</feature>
<evidence type="ECO:0000256" key="4">
    <source>
        <dbReference type="ARBA" id="ARBA00023136"/>
    </source>
</evidence>
<evidence type="ECO:0000256" key="2">
    <source>
        <dbReference type="ARBA" id="ARBA00022692"/>
    </source>
</evidence>
<dbReference type="AlphaFoldDB" id="A0A1M6N4H1"/>
<dbReference type="STRING" id="758803.SAMN05421803_11156"/>
<dbReference type="GO" id="GO:0016020">
    <property type="term" value="C:membrane"/>
    <property type="evidence" value="ECO:0007669"/>
    <property type="project" value="UniProtKB-SubCell"/>
</dbReference>
<keyword evidence="8" id="KW-1185">Reference proteome</keyword>
<gene>
    <name evidence="7" type="ORF">SAMN05421803_11156</name>
</gene>
<comment type="subcellular location">
    <subcellularLocation>
        <location evidence="1">Membrane</location>
        <topology evidence="1">Multi-pass membrane protein</topology>
    </subcellularLocation>
</comment>
<dbReference type="RefSeq" id="WP_073380566.1">
    <property type="nucleotide sequence ID" value="NZ_FQZK01000011.1"/>
</dbReference>
<feature type="transmembrane region" description="Helical" evidence="5">
    <location>
        <begin position="248"/>
        <end position="271"/>
    </location>
</feature>
<sequence>MTTTATEAPAVARPPAMSPLRQTLRLTRTEFTLFVRYKTAWMFLALALFMFVIPMNMPNEPVVGDVGSADLAMIAAMGSIGLIIGIGHPSNVFTARRESLVLKQMRVSGVTQGALFGAVTLLVVVMSLLISVLGVGLIYANSGALPGDPVMLALAIALSAVSMSFLGLCVSPMARTAESAQMAAMVPMMFLLFTGGGVIPTAMFPDAFVEVLSYLPSTAAGQLAQAAYTGHDVFSGYENAAPAGFLELWVSALPAIGLLLLWTLLFAVLALRIFRWDPRQP</sequence>
<evidence type="ECO:0000313" key="7">
    <source>
        <dbReference type="EMBL" id="SHJ90542.1"/>
    </source>
</evidence>
<feature type="transmembrane region" description="Helical" evidence="5">
    <location>
        <begin position="73"/>
        <end position="93"/>
    </location>
</feature>
<accession>A0A1M6N4H1</accession>
<dbReference type="GO" id="GO:0140359">
    <property type="term" value="F:ABC-type transporter activity"/>
    <property type="evidence" value="ECO:0007669"/>
    <property type="project" value="InterPro"/>
</dbReference>
<evidence type="ECO:0000259" key="6">
    <source>
        <dbReference type="Pfam" id="PF12698"/>
    </source>
</evidence>
<dbReference type="EMBL" id="FQZK01000011">
    <property type="protein sequence ID" value="SHJ90542.1"/>
    <property type="molecule type" value="Genomic_DNA"/>
</dbReference>
<protein>
    <submittedName>
        <fullName evidence="7">ABC-2 type transport system permease protein</fullName>
    </submittedName>
</protein>
<proteinExistence type="predicted"/>
<feature type="transmembrane region" description="Helical" evidence="5">
    <location>
        <begin position="34"/>
        <end position="53"/>
    </location>
</feature>
<organism evidence="7 8">
    <name type="scientific">Nocardiopsis flavescens</name>
    <dbReference type="NCBI Taxonomy" id="758803"/>
    <lineage>
        <taxon>Bacteria</taxon>
        <taxon>Bacillati</taxon>
        <taxon>Actinomycetota</taxon>
        <taxon>Actinomycetes</taxon>
        <taxon>Streptosporangiales</taxon>
        <taxon>Nocardiopsidaceae</taxon>
        <taxon>Nocardiopsis</taxon>
    </lineage>
</organism>
<feature type="transmembrane region" description="Helical" evidence="5">
    <location>
        <begin position="151"/>
        <end position="170"/>
    </location>
</feature>
<dbReference type="OrthoDB" id="3399482at2"/>
<keyword evidence="3 5" id="KW-1133">Transmembrane helix</keyword>
<keyword evidence="4 5" id="KW-0472">Membrane</keyword>
<dbReference type="Pfam" id="PF12698">
    <property type="entry name" value="ABC2_membrane_3"/>
    <property type="match status" value="1"/>
</dbReference>
<dbReference type="InterPro" id="IPR013525">
    <property type="entry name" value="ABC2_TM"/>
</dbReference>